<proteinExistence type="predicted"/>
<dbReference type="InParanoid" id="A0A1X7VQJ3"/>
<feature type="region of interest" description="Disordered" evidence="1">
    <location>
        <begin position="377"/>
        <end position="476"/>
    </location>
</feature>
<evidence type="ECO:0000256" key="1">
    <source>
        <dbReference type="SAM" id="MobiDB-lite"/>
    </source>
</evidence>
<sequence>MNGNSMILNKVSPGILYQNNEPDLSYRHSGSFSSSMSTSDSNTQLSQYSQKSLDLFSQPPLNFESSTGAIEFIYKYFIIDNIFTDGERREPLVMTDKTPHLNYSHQNTAAGNGARKFSKYYMRYIAAQESMERDEGTKDKDTRSVYQKWKDERKEAEERNLVIDEVVKVTEESKKQIISTVTELKEALKSDFQEHITFYQNTFSEHTRELKELVALAQSTGLSTRQDIDKNFNELSLKIQGIDEKLDEVCSQCLAHTEKLDKLECKLDGFSEQIVSLFDVLRKEFTRVSASQEEQLKRMMERLAQLKERYPETDFEASNITECHLKDSHSQGDTPVDGSFTSCNNDKLVSHEIDTSLIGNRSSSVDMLAQSFLTVGQTEIDPHQQQTFTTDHTKEARGEEDTQRVSSLHSNSFCTVESFSPKHKRTSRKRQQKQQGRTSCSMNNSKKPLTNSDKENKLTLHSPALKSFPSKGSNSMKVTKELPKHLQTEDNGFLTSSPLDQLPLASNNLSFQRSAEIRRRQAFIDRMAPGSEDIMKDIQSKVRRTNKN</sequence>
<organism evidence="2">
    <name type="scientific">Amphimedon queenslandica</name>
    <name type="common">Sponge</name>
    <dbReference type="NCBI Taxonomy" id="400682"/>
    <lineage>
        <taxon>Eukaryota</taxon>
        <taxon>Metazoa</taxon>
        <taxon>Porifera</taxon>
        <taxon>Demospongiae</taxon>
        <taxon>Heteroscleromorpha</taxon>
        <taxon>Haplosclerida</taxon>
        <taxon>Niphatidae</taxon>
        <taxon>Amphimedon</taxon>
    </lineage>
</organism>
<feature type="compositionally biased region" description="Polar residues" evidence="1">
    <location>
        <begin position="438"/>
        <end position="451"/>
    </location>
</feature>
<dbReference type="EnsemblMetazoa" id="Aqu2.1.41693_001">
    <property type="protein sequence ID" value="Aqu2.1.41693_001"/>
    <property type="gene ID" value="Aqu2.1.41693"/>
</dbReference>
<evidence type="ECO:0000313" key="2">
    <source>
        <dbReference type="EnsemblMetazoa" id="Aqu2.1.41693_001"/>
    </source>
</evidence>
<feature type="compositionally biased region" description="Polar residues" evidence="1">
    <location>
        <begin position="404"/>
        <end position="418"/>
    </location>
</feature>
<feature type="compositionally biased region" description="Basic and acidic residues" evidence="1">
    <location>
        <begin position="391"/>
        <end position="403"/>
    </location>
</feature>
<reference evidence="2" key="1">
    <citation type="submission" date="2017-05" db="UniProtKB">
        <authorList>
            <consortium name="EnsemblMetazoa"/>
        </authorList>
    </citation>
    <scope>IDENTIFICATION</scope>
</reference>
<dbReference type="AlphaFoldDB" id="A0A1X7VQJ3"/>
<accession>A0A1X7VQJ3</accession>
<feature type="compositionally biased region" description="Basic residues" evidence="1">
    <location>
        <begin position="421"/>
        <end position="432"/>
    </location>
</feature>
<protein>
    <submittedName>
        <fullName evidence="2">Uncharacterized protein</fullName>
    </submittedName>
</protein>
<name>A0A1X7VQJ3_AMPQE</name>
<feature type="compositionally biased region" description="Polar residues" evidence="1">
    <location>
        <begin position="377"/>
        <end position="390"/>
    </location>
</feature>